<dbReference type="InterPro" id="IPR050916">
    <property type="entry name" value="SCAN-C2H2_zinc_finger"/>
</dbReference>
<dbReference type="HOGENOM" id="CLU_002678_53_3_1"/>
<dbReference type="PROSITE" id="PS50804">
    <property type="entry name" value="SCAN_BOX"/>
    <property type="match status" value="1"/>
</dbReference>
<dbReference type="FunFam" id="1.10.4020.10:FF:000005">
    <property type="entry name" value="Uncharacterized protein"/>
    <property type="match status" value="1"/>
</dbReference>
<reference evidence="4" key="3">
    <citation type="submission" date="2025-09" db="UniProtKB">
        <authorList>
            <consortium name="Ensembl"/>
        </authorList>
    </citation>
    <scope>IDENTIFICATION</scope>
</reference>
<dbReference type="CDD" id="cd07936">
    <property type="entry name" value="SCAN"/>
    <property type="match status" value="1"/>
</dbReference>
<dbReference type="InterPro" id="IPR038269">
    <property type="entry name" value="SCAN_sf"/>
</dbReference>
<dbReference type="AlphaFoldDB" id="H9GT79"/>
<reference evidence="4" key="2">
    <citation type="submission" date="2025-08" db="UniProtKB">
        <authorList>
            <consortium name="Ensembl"/>
        </authorList>
    </citation>
    <scope>IDENTIFICATION</scope>
</reference>
<dbReference type="Proteomes" id="UP000001646">
    <property type="component" value="Unplaced"/>
</dbReference>
<proteinExistence type="predicted"/>
<keyword evidence="5" id="KW-1185">Reference proteome</keyword>
<evidence type="ECO:0000259" key="3">
    <source>
        <dbReference type="PROSITE" id="PS50804"/>
    </source>
</evidence>
<evidence type="ECO:0000313" key="5">
    <source>
        <dbReference type="Proteomes" id="UP000001646"/>
    </source>
</evidence>
<sequence length="160" mass="18569">MNRPDSTGSETGRGLDAPRAEDHGEFWERVEQSFLGDDLASPDTQCQRFRHFRYKEAEGPRSLCSQLYSLCRQWLKPERHTKAEMLDLVVLEQFLAILPAEMKRWVRECRAESSSQAVALAEGFLLSHAEEGRQSKEQQVSRHLEKNYFKNILILLTVHH</sequence>
<organism evidence="4 5">
    <name type="scientific">Anolis carolinensis</name>
    <name type="common">Green anole</name>
    <name type="synonym">American chameleon</name>
    <dbReference type="NCBI Taxonomy" id="28377"/>
    <lineage>
        <taxon>Eukaryota</taxon>
        <taxon>Metazoa</taxon>
        <taxon>Chordata</taxon>
        <taxon>Craniata</taxon>
        <taxon>Vertebrata</taxon>
        <taxon>Euteleostomi</taxon>
        <taxon>Lepidosauria</taxon>
        <taxon>Squamata</taxon>
        <taxon>Bifurcata</taxon>
        <taxon>Unidentata</taxon>
        <taxon>Episquamata</taxon>
        <taxon>Toxicofera</taxon>
        <taxon>Iguania</taxon>
        <taxon>Dactyloidae</taxon>
        <taxon>Anolis</taxon>
    </lineage>
</organism>
<dbReference type="InParanoid" id="H9GT79"/>
<dbReference type="Ensembl" id="ENSACAT00000024274.2">
    <property type="protein sequence ID" value="ENSACAP00000019909.2"/>
    <property type="gene ID" value="ENSACAG00000044303.1"/>
</dbReference>
<keyword evidence="1" id="KW-0539">Nucleus</keyword>
<reference evidence="4" key="1">
    <citation type="submission" date="2009-12" db="EMBL/GenBank/DDBJ databases">
        <title>The Genome Sequence of Anolis carolinensis (Green Anole Lizard).</title>
        <authorList>
            <consortium name="The Genome Sequencing Platform"/>
            <person name="Di Palma F."/>
            <person name="Alfoldi J."/>
            <person name="Heiman D."/>
            <person name="Young S."/>
            <person name="Grabherr M."/>
            <person name="Johnson J."/>
            <person name="Lander E.S."/>
            <person name="Lindblad-Toh K."/>
        </authorList>
    </citation>
    <scope>NUCLEOTIDE SEQUENCE [LARGE SCALE GENOMIC DNA]</scope>
    <source>
        <strain evidence="4">JBL SC #1</strain>
    </source>
</reference>
<dbReference type="eggNOG" id="KOG1721">
    <property type="taxonomic scope" value="Eukaryota"/>
</dbReference>
<evidence type="ECO:0000256" key="2">
    <source>
        <dbReference type="SAM" id="MobiDB-lite"/>
    </source>
</evidence>
<dbReference type="Pfam" id="PF02023">
    <property type="entry name" value="SCAN"/>
    <property type="match status" value="1"/>
</dbReference>
<feature type="domain" description="SCAN box" evidence="3">
    <location>
        <begin position="47"/>
        <end position="124"/>
    </location>
</feature>
<protein>
    <recommendedName>
        <fullName evidence="3">SCAN box domain-containing protein</fullName>
    </recommendedName>
</protein>
<feature type="compositionally biased region" description="Polar residues" evidence="2">
    <location>
        <begin position="1"/>
        <end position="10"/>
    </location>
</feature>
<dbReference type="GeneTree" id="ENSGT00940000154715"/>
<dbReference type="Bgee" id="ENSACAG00000022603">
    <property type="expression patterns" value="Expressed in hindlimb bud and 5 other cell types or tissues"/>
</dbReference>
<dbReference type="PANTHER" id="PTHR45935:SF15">
    <property type="entry name" value="SCAN BOX DOMAIN-CONTAINING PROTEIN"/>
    <property type="match status" value="1"/>
</dbReference>
<evidence type="ECO:0000313" key="4">
    <source>
        <dbReference type="Ensembl" id="ENSACAP00000019909.2"/>
    </source>
</evidence>
<evidence type="ECO:0000256" key="1">
    <source>
        <dbReference type="ARBA" id="ARBA00023242"/>
    </source>
</evidence>
<dbReference type="InterPro" id="IPR003309">
    <property type="entry name" value="SCAN_dom"/>
</dbReference>
<dbReference type="PANTHER" id="PTHR45935">
    <property type="entry name" value="PROTEIN ZBED8-RELATED"/>
    <property type="match status" value="1"/>
</dbReference>
<dbReference type="SMART" id="SM00431">
    <property type="entry name" value="SCAN"/>
    <property type="match status" value="1"/>
</dbReference>
<accession>H9GT79</accession>
<dbReference type="Gene3D" id="1.10.4020.10">
    <property type="entry name" value="DNA breaking-rejoining enzymes"/>
    <property type="match status" value="1"/>
</dbReference>
<name>H9GT79_ANOCA</name>
<dbReference type="SUPFAM" id="SSF47353">
    <property type="entry name" value="Retrovirus capsid dimerization domain-like"/>
    <property type="match status" value="1"/>
</dbReference>
<feature type="region of interest" description="Disordered" evidence="2">
    <location>
        <begin position="1"/>
        <end position="22"/>
    </location>
</feature>